<dbReference type="Pfam" id="PF01924">
    <property type="entry name" value="HypD"/>
    <property type="match status" value="1"/>
</dbReference>
<dbReference type="Proteomes" id="UP000237819">
    <property type="component" value="Unassembled WGS sequence"/>
</dbReference>
<dbReference type="GO" id="GO:0070025">
    <property type="term" value="F:carbon monoxide binding"/>
    <property type="evidence" value="ECO:0007669"/>
    <property type="project" value="TreeGrafter"/>
</dbReference>
<dbReference type="EMBL" id="PUHZ01000022">
    <property type="protein sequence ID" value="PQO43936.1"/>
    <property type="molecule type" value="Genomic_DNA"/>
</dbReference>
<keyword evidence="2" id="KW-0479">Metal-binding</keyword>
<accession>A0A2S8GHK2</accession>
<dbReference type="GO" id="GO:0005506">
    <property type="term" value="F:iron ion binding"/>
    <property type="evidence" value="ECO:0007669"/>
    <property type="project" value="TreeGrafter"/>
</dbReference>
<dbReference type="InterPro" id="IPR042243">
    <property type="entry name" value="HypD_1"/>
</dbReference>
<evidence type="ECO:0000256" key="2">
    <source>
        <dbReference type="ARBA" id="ARBA00022723"/>
    </source>
</evidence>
<dbReference type="GO" id="GO:0051604">
    <property type="term" value="P:protein maturation"/>
    <property type="evidence" value="ECO:0007669"/>
    <property type="project" value="TreeGrafter"/>
</dbReference>
<dbReference type="NCBIfam" id="TIGR00075">
    <property type="entry name" value="hypD"/>
    <property type="match status" value="1"/>
</dbReference>
<protein>
    <submittedName>
        <fullName evidence="4">Hydrogenase formation protein HypD</fullName>
    </submittedName>
</protein>
<dbReference type="Gene3D" id="6.10.20.100">
    <property type="match status" value="1"/>
</dbReference>
<evidence type="ECO:0000313" key="5">
    <source>
        <dbReference type="Proteomes" id="UP000237819"/>
    </source>
</evidence>
<dbReference type="PANTHER" id="PTHR30149:SF0">
    <property type="entry name" value="HYDROGENASE MATURATION FACTOR HYPD"/>
    <property type="match status" value="1"/>
</dbReference>
<dbReference type="RefSeq" id="WP_105337692.1">
    <property type="nucleotide sequence ID" value="NZ_PUHZ01000022.1"/>
</dbReference>
<dbReference type="GO" id="GO:0051539">
    <property type="term" value="F:4 iron, 4 sulfur cluster binding"/>
    <property type="evidence" value="ECO:0007669"/>
    <property type="project" value="TreeGrafter"/>
</dbReference>
<evidence type="ECO:0000256" key="1">
    <source>
        <dbReference type="ARBA" id="ARBA00007888"/>
    </source>
</evidence>
<dbReference type="InterPro" id="IPR002780">
    <property type="entry name" value="Hyd_form_HypD"/>
</dbReference>
<comment type="similarity">
    <text evidence="1">Belongs to the HypD family.</text>
</comment>
<organism evidence="4 5">
    <name type="scientific">Blastopirellula marina</name>
    <dbReference type="NCBI Taxonomy" id="124"/>
    <lineage>
        <taxon>Bacteria</taxon>
        <taxon>Pseudomonadati</taxon>
        <taxon>Planctomycetota</taxon>
        <taxon>Planctomycetia</taxon>
        <taxon>Pirellulales</taxon>
        <taxon>Pirellulaceae</taxon>
        <taxon>Blastopirellula</taxon>
    </lineage>
</organism>
<dbReference type="PANTHER" id="PTHR30149">
    <property type="entry name" value="HYDROGENASE PROTEIN ASSEMBLY PROTEIN HYPD"/>
    <property type="match status" value="1"/>
</dbReference>
<name>A0A2S8GHK2_9BACT</name>
<evidence type="ECO:0000313" key="4">
    <source>
        <dbReference type="EMBL" id="PQO43936.1"/>
    </source>
</evidence>
<dbReference type="InterPro" id="IPR042244">
    <property type="entry name" value="HypD_2_sf"/>
</dbReference>
<dbReference type="PIRSF" id="PIRSF005622">
    <property type="entry name" value="Hydrgn_mat_hypD"/>
    <property type="match status" value="1"/>
</dbReference>
<evidence type="ECO:0000256" key="3">
    <source>
        <dbReference type="ARBA" id="ARBA00023004"/>
    </source>
</evidence>
<dbReference type="OrthoDB" id="9770424at2"/>
<dbReference type="Gene3D" id="3.40.50.11740">
    <property type="entry name" value="HypD, alpha/beta domain 2"/>
    <property type="match status" value="2"/>
</dbReference>
<gene>
    <name evidence="4" type="ORF">C5Y93_22400</name>
</gene>
<reference evidence="4 5" key="1">
    <citation type="submission" date="2018-02" db="EMBL/GenBank/DDBJ databases">
        <title>Comparative genomes isolates from brazilian mangrove.</title>
        <authorList>
            <person name="Araujo J.E."/>
            <person name="Taketani R.G."/>
            <person name="Silva M.C.P."/>
            <person name="Loureco M.V."/>
            <person name="Andreote F.D."/>
        </authorList>
    </citation>
    <scope>NUCLEOTIDE SEQUENCE [LARGE SCALE GENOMIC DNA]</scope>
    <source>
        <strain evidence="4 5">Nap-Phe MGV</strain>
    </source>
</reference>
<keyword evidence="3" id="KW-0408">Iron</keyword>
<comment type="caution">
    <text evidence="4">The sequence shown here is derived from an EMBL/GenBank/DDBJ whole genome shotgun (WGS) entry which is preliminary data.</text>
</comment>
<sequence length="371" mass="40202">MKYVDEFRDADACQQTVDAIRSEATRCWTIMEVCGGQTHGLLRWGIDQQLASVVRLLHGPGCPVCVTSVGLIDTAVALAKRPGVMVTSFGDMLRVPGTSESLLQARAGGGNVKLVYSPLDAVRLARETPETEVVFFAVGFETTTPATALAVKQAAAWDLRNFSLLVAHVCVQPAMELIAAEEPRLVDGFLAAGHVCTVTGYQSYELLVSQYRLPVVVTGFEPLDLLVGIRECVRLLERHEPQLANCYARCVAETGNRHAQNHVADVFEAVDRDWRGLGTIQRGGLALKGPWRRFDAKRKFSVEAVGDVELPICPAGDVMTGRLRPTDCPHYGSTCTPETPQGAPMVSSEGACAAYYRYAPPQNSAPKTLLS</sequence>
<proteinExistence type="inferred from homology"/>
<dbReference type="AlphaFoldDB" id="A0A2S8GHK2"/>